<dbReference type="AlphaFoldDB" id="A0A6N2SVA0"/>
<name>A0A6N2SVA0_9FIRM</name>
<organism evidence="1">
    <name type="scientific">Anaerostipes caccae</name>
    <dbReference type="NCBI Taxonomy" id="105841"/>
    <lineage>
        <taxon>Bacteria</taxon>
        <taxon>Bacillati</taxon>
        <taxon>Bacillota</taxon>
        <taxon>Clostridia</taxon>
        <taxon>Lachnospirales</taxon>
        <taxon>Lachnospiraceae</taxon>
        <taxon>Anaerostipes</taxon>
    </lineage>
</organism>
<evidence type="ECO:0000313" key="1">
    <source>
        <dbReference type="EMBL" id="VYS97487.1"/>
    </source>
</evidence>
<dbReference type="EMBL" id="CACRSQ010000003">
    <property type="protein sequence ID" value="VYS97487.1"/>
    <property type="molecule type" value="Genomic_DNA"/>
</dbReference>
<proteinExistence type="predicted"/>
<reference evidence="1" key="1">
    <citation type="submission" date="2019-11" db="EMBL/GenBank/DDBJ databases">
        <authorList>
            <person name="Feng L."/>
        </authorList>
    </citation>
    <scope>NUCLEOTIDE SEQUENCE</scope>
    <source>
        <strain evidence="1">AcaccaeLFYP115</strain>
    </source>
</reference>
<gene>
    <name evidence="1" type="ORF">ACLFYP115_01148</name>
</gene>
<dbReference type="RefSeq" id="WP_006566775.1">
    <property type="nucleotide sequence ID" value="NZ_CACRSQ010000003.1"/>
</dbReference>
<accession>A0A6N2SVA0</accession>
<protein>
    <submittedName>
        <fullName evidence="1">Uncharacterized protein</fullName>
    </submittedName>
</protein>
<sequence>MKLILFLIIIGVKSLITKAAALGLLFLIFFMKDRALCFAPSRWIWFIFGLPKKQIKTYAVFLYTVSALLSTVFMWYALSFAGFRYASATAVLIFFAGFAARGFQFYKLWNRYILDEWNKYHPSEGSST</sequence>